<feature type="compositionally biased region" description="Polar residues" evidence="1">
    <location>
        <begin position="56"/>
        <end position="65"/>
    </location>
</feature>
<accession>A0A0F9XW29</accession>
<proteinExistence type="predicted"/>
<evidence type="ECO:0000313" key="2">
    <source>
        <dbReference type="EMBL" id="KKO03587.1"/>
    </source>
</evidence>
<reference evidence="2" key="1">
    <citation type="journal article" date="2015" name="Nature">
        <title>Complex archaea that bridge the gap between prokaryotes and eukaryotes.</title>
        <authorList>
            <person name="Spang A."/>
            <person name="Saw J.H."/>
            <person name="Jorgensen S.L."/>
            <person name="Zaremba-Niedzwiedzka K."/>
            <person name="Martijn J."/>
            <person name="Lind A.E."/>
            <person name="van Eijk R."/>
            <person name="Schleper C."/>
            <person name="Guy L."/>
            <person name="Ettema T.J."/>
        </authorList>
    </citation>
    <scope>NUCLEOTIDE SEQUENCE</scope>
</reference>
<feature type="region of interest" description="Disordered" evidence="1">
    <location>
        <begin position="43"/>
        <end position="91"/>
    </location>
</feature>
<name>A0A0F9XW29_9ZZZZ</name>
<comment type="caution">
    <text evidence="2">The sequence shown here is derived from an EMBL/GenBank/DDBJ whole genome shotgun (WGS) entry which is preliminary data.</text>
</comment>
<evidence type="ECO:0000256" key="1">
    <source>
        <dbReference type="SAM" id="MobiDB-lite"/>
    </source>
</evidence>
<dbReference type="AlphaFoldDB" id="A0A0F9XW29"/>
<protein>
    <submittedName>
        <fullName evidence="2">Uncharacterized protein</fullName>
    </submittedName>
</protein>
<dbReference type="EMBL" id="LAZR01000026">
    <property type="protein sequence ID" value="KKO03587.1"/>
    <property type="molecule type" value="Genomic_DNA"/>
</dbReference>
<sequence>MTLNAKLDRVIGILQALADAPEAADVRRLQGLLREKLSLLPMPERPAGTKVDLGRTGSNLGQSPRHSADDGNSAGEPAAGRLKARFSDTPGLRVTGPIRKQFQMPDISVPLSLITGFKRSGDGRLLCIQVFHSELTVPAGTLHWAP</sequence>
<gene>
    <name evidence="2" type="ORF">LCGC14_0095140</name>
</gene>
<organism evidence="2">
    <name type="scientific">marine sediment metagenome</name>
    <dbReference type="NCBI Taxonomy" id="412755"/>
    <lineage>
        <taxon>unclassified sequences</taxon>
        <taxon>metagenomes</taxon>
        <taxon>ecological metagenomes</taxon>
    </lineage>
</organism>